<name>A0A5B7G6D6_PORTR</name>
<dbReference type="Proteomes" id="UP000324222">
    <property type="component" value="Unassembled WGS sequence"/>
</dbReference>
<reference evidence="2" key="1">
    <citation type="submission" date="2019-05" db="EMBL/GenBank/DDBJ databases">
        <title>Another draft genome of Portunus trituberculatus and its Hox gene families provides insights of decapod evolution.</title>
        <authorList>
            <person name="Jeong J.-H."/>
            <person name="Song I."/>
            <person name="Kim S."/>
            <person name="Choi T."/>
            <person name="Kim D."/>
            <person name="Ryu S."/>
            <person name="Kim W."/>
        </authorList>
    </citation>
    <scope>NUCLEOTIDE SEQUENCE [LARGE SCALE GENOMIC DNA]</scope>
    <source>
        <tissue evidence="2">Muscle</tissue>
    </source>
</reference>
<dbReference type="AlphaFoldDB" id="A0A5B7G6D6"/>
<evidence type="ECO:0000256" key="1">
    <source>
        <dbReference type="SAM" id="MobiDB-lite"/>
    </source>
</evidence>
<accession>A0A5B7G6D6</accession>
<organism evidence="2 3">
    <name type="scientific">Portunus trituberculatus</name>
    <name type="common">Swimming crab</name>
    <name type="synonym">Neptunus trituberculatus</name>
    <dbReference type="NCBI Taxonomy" id="210409"/>
    <lineage>
        <taxon>Eukaryota</taxon>
        <taxon>Metazoa</taxon>
        <taxon>Ecdysozoa</taxon>
        <taxon>Arthropoda</taxon>
        <taxon>Crustacea</taxon>
        <taxon>Multicrustacea</taxon>
        <taxon>Malacostraca</taxon>
        <taxon>Eumalacostraca</taxon>
        <taxon>Eucarida</taxon>
        <taxon>Decapoda</taxon>
        <taxon>Pleocyemata</taxon>
        <taxon>Brachyura</taxon>
        <taxon>Eubrachyura</taxon>
        <taxon>Portunoidea</taxon>
        <taxon>Portunidae</taxon>
        <taxon>Portuninae</taxon>
        <taxon>Portunus</taxon>
    </lineage>
</organism>
<keyword evidence="3" id="KW-1185">Reference proteome</keyword>
<feature type="region of interest" description="Disordered" evidence="1">
    <location>
        <begin position="34"/>
        <end position="71"/>
    </location>
</feature>
<dbReference type="EMBL" id="VSRR010013431">
    <property type="protein sequence ID" value="MPC55790.1"/>
    <property type="molecule type" value="Genomic_DNA"/>
</dbReference>
<protein>
    <submittedName>
        <fullName evidence="2">Uncharacterized protein</fullName>
    </submittedName>
</protein>
<comment type="caution">
    <text evidence="2">The sequence shown here is derived from an EMBL/GenBank/DDBJ whole genome shotgun (WGS) entry which is preliminary data.</text>
</comment>
<sequence length="98" mass="10664">MPAHAAGPTQLSAYPARGAAQEICHEFLSVLSEPVNSSEAKSHTPPARPPSPWQPSTLRPRPTTHKVTPCHSHALPLPEIENSSLTRESCVRFMVVYS</sequence>
<evidence type="ECO:0000313" key="3">
    <source>
        <dbReference type="Proteomes" id="UP000324222"/>
    </source>
</evidence>
<gene>
    <name evidence="2" type="ORF">E2C01_049734</name>
</gene>
<proteinExistence type="predicted"/>
<evidence type="ECO:0000313" key="2">
    <source>
        <dbReference type="EMBL" id="MPC55790.1"/>
    </source>
</evidence>